<comment type="caution">
    <text evidence="10">The sequence shown here is derived from an EMBL/GenBank/DDBJ whole genome shotgun (WGS) entry which is preliminary data.</text>
</comment>
<name>A0A0R2CC76_9LACO</name>
<dbReference type="AlphaFoldDB" id="A0A0R2CC76"/>
<evidence type="ECO:0000256" key="6">
    <source>
        <dbReference type="ARBA" id="ARBA00023163"/>
    </source>
</evidence>
<dbReference type="Gene3D" id="1.10.1200.150">
    <property type="entry name" value="Transcriptional regulator CtsR, C-terminal domain"/>
    <property type="match status" value="1"/>
</dbReference>
<comment type="similarity">
    <text evidence="1 7">Belongs to the CtsR family.</text>
</comment>
<dbReference type="eggNOG" id="COG4463">
    <property type="taxonomic scope" value="Bacteria"/>
</dbReference>
<gene>
    <name evidence="10" type="ORF">FD21_GL001546</name>
</gene>
<dbReference type="EMBL" id="AYYX01000005">
    <property type="protein sequence ID" value="KRM89407.1"/>
    <property type="molecule type" value="Genomic_DNA"/>
</dbReference>
<dbReference type="PATRIC" id="fig|1133569.4.peg.1691"/>
<evidence type="ECO:0000259" key="8">
    <source>
        <dbReference type="Pfam" id="PF05848"/>
    </source>
</evidence>
<dbReference type="InterPro" id="IPR040465">
    <property type="entry name" value="CtsR_N"/>
</dbReference>
<dbReference type="GO" id="GO:0006355">
    <property type="term" value="P:regulation of DNA-templated transcription"/>
    <property type="evidence" value="ECO:0007669"/>
    <property type="project" value="UniProtKB-UniRule"/>
</dbReference>
<dbReference type="InterPro" id="IPR041473">
    <property type="entry name" value="CtsR_C"/>
</dbReference>
<dbReference type="GO" id="GO:0003677">
    <property type="term" value="F:DNA binding"/>
    <property type="evidence" value="ECO:0007669"/>
    <property type="project" value="UniProtKB-UniRule"/>
</dbReference>
<evidence type="ECO:0000256" key="3">
    <source>
        <dbReference type="ARBA" id="ARBA00022491"/>
    </source>
</evidence>
<evidence type="ECO:0000256" key="1">
    <source>
        <dbReference type="ARBA" id="ARBA00010189"/>
    </source>
</evidence>
<proteinExistence type="inferred from homology"/>
<evidence type="ECO:0000313" key="10">
    <source>
        <dbReference type="EMBL" id="KRM89407.1"/>
    </source>
</evidence>
<keyword evidence="11" id="KW-1185">Reference proteome</keyword>
<dbReference type="Gene3D" id="3.30.56.130">
    <property type="entry name" value="Transcriptional regulator CtsR, winged HTH domain"/>
    <property type="match status" value="1"/>
</dbReference>
<dbReference type="RefSeq" id="WP_010580245.1">
    <property type="nucleotide sequence ID" value="NZ_AHYZ01000062.1"/>
</dbReference>
<dbReference type="InterPro" id="IPR041902">
    <property type="entry name" value="CtsR_N_sf"/>
</dbReference>
<dbReference type="STRING" id="1133569.FD21_GL001546"/>
<evidence type="ECO:0000256" key="7">
    <source>
        <dbReference type="PIRNR" id="PIRNR010607"/>
    </source>
</evidence>
<keyword evidence="4 7" id="KW-0805">Transcription regulation</keyword>
<protein>
    <recommendedName>
        <fullName evidence="2 7">Transcriptional regulator CtsR</fullName>
    </recommendedName>
</protein>
<evidence type="ECO:0000259" key="9">
    <source>
        <dbReference type="Pfam" id="PF17727"/>
    </source>
</evidence>
<dbReference type="InterPro" id="IPR008463">
    <property type="entry name" value="CtsR"/>
</dbReference>
<evidence type="ECO:0000313" key="11">
    <source>
        <dbReference type="Proteomes" id="UP000051576"/>
    </source>
</evidence>
<keyword evidence="3 7" id="KW-0678">Repressor</keyword>
<dbReference type="Pfam" id="PF05848">
    <property type="entry name" value="CtsR"/>
    <property type="match status" value="1"/>
</dbReference>
<evidence type="ECO:0000256" key="5">
    <source>
        <dbReference type="ARBA" id="ARBA00023125"/>
    </source>
</evidence>
<accession>A0A0R2CC76</accession>
<dbReference type="PIRSF" id="PIRSF010607">
    <property type="entry name" value="Txn_repr_CtsR"/>
    <property type="match status" value="1"/>
</dbReference>
<keyword evidence="6 7" id="KW-0804">Transcription</keyword>
<sequence>MQSQNISDIIEKYLKSILAESDEIEIKRSEMAQLFNCVPSQINYVINTRFNVQNGYIVRSKRGGGGYIRIEKINFVDDYDVFDELISIVGESISFKDAFQMIKSLFQAEVLTRSEANLILAIIDKKTLNLADCKLENMLRARIMKNILNRLKYDD</sequence>
<evidence type="ECO:0000256" key="2">
    <source>
        <dbReference type="ARBA" id="ARBA00014129"/>
    </source>
</evidence>
<feature type="domain" description="CtsR N-terminal HTH" evidence="8">
    <location>
        <begin position="5"/>
        <end position="74"/>
    </location>
</feature>
<dbReference type="Proteomes" id="UP000051576">
    <property type="component" value="Unassembled WGS sequence"/>
</dbReference>
<evidence type="ECO:0000256" key="4">
    <source>
        <dbReference type="ARBA" id="ARBA00023015"/>
    </source>
</evidence>
<reference evidence="10 11" key="1">
    <citation type="journal article" date="2015" name="Genome Announc.">
        <title>Expanding the biotechnology potential of lactobacilli through comparative genomics of 213 strains and associated genera.</title>
        <authorList>
            <person name="Sun Z."/>
            <person name="Harris H.M."/>
            <person name="McCann A."/>
            <person name="Guo C."/>
            <person name="Argimon S."/>
            <person name="Zhang W."/>
            <person name="Yang X."/>
            <person name="Jeffery I.B."/>
            <person name="Cooney J.C."/>
            <person name="Kagawa T.F."/>
            <person name="Liu W."/>
            <person name="Song Y."/>
            <person name="Salvetti E."/>
            <person name="Wrobel A."/>
            <person name="Rasinkangas P."/>
            <person name="Parkhill J."/>
            <person name="Rea M.C."/>
            <person name="O'Sullivan O."/>
            <person name="Ritari J."/>
            <person name="Douillard F.P."/>
            <person name="Paul Ross R."/>
            <person name="Yang R."/>
            <person name="Briner A.E."/>
            <person name="Felis G.E."/>
            <person name="de Vos W.M."/>
            <person name="Barrangou R."/>
            <person name="Klaenhammer T.R."/>
            <person name="Caufield P.W."/>
            <person name="Cui Y."/>
            <person name="Zhang H."/>
            <person name="O'Toole P.W."/>
        </authorList>
    </citation>
    <scope>NUCLEOTIDE SEQUENCE [LARGE SCALE GENOMIC DNA]</scope>
    <source>
        <strain evidence="10 11">DSM 20605</strain>
    </source>
</reference>
<organism evidence="10 11">
    <name type="scientific">Liquorilactobacillus vini DSM 20605</name>
    <dbReference type="NCBI Taxonomy" id="1133569"/>
    <lineage>
        <taxon>Bacteria</taxon>
        <taxon>Bacillati</taxon>
        <taxon>Bacillota</taxon>
        <taxon>Bacilli</taxon>
        <taxon>Lactobacillales</taxon>
        <taxon>Lactobacillaceae</taxon>
        <taxon>Liquorilactobacillus</taxon>
    </lineage>
</organism>
<feature type="domain" description="CtsR C-terminal dimerization" evidence="9">
    <location>
        <begin position="78"/>
        <end position="149"/>
    </location>
</feature>
<dbReference type="Pfam" id="PF17727">
    <property type="entry name" value="CtsR_C"/>
    <property type="match status" value="1"/>
</dbReference>
<dbReference type="OrthoDB" id="1680813at2"/>
<dbReference type="InterPro" id="IPR041908">
    <property type="entry name" value="CtsR_C_sf"/>
</dbReference>
<keyword evidence="5 7" id="KW-0238">DNA-binding</keyword>